<sequence length="80" mass="9161">MVDEMLFLLDKEQAWPLLCDYYPAVARAYLAIDDAVRARQHWRNAVEAWDTYGGEQHEFADEPKALDLLIKAHEGAEGGR</sequence>
<comment type="caution">
    <text evidence="1">The sequence shown here is derived from an EMBL/GenBank/DDBJ whole genome shotgun (WGS) entry which is preliminary data.</text>
</comment>
<protein>
    <submittedName>
        <fullName evidence="1">Uncharacterized protein</fullName>
    </submittedName>
</protein>
<reference evidence="1 2" key="1">
    <citation type="submission" date="2024-01" db="EMBL/GenBank/DDBJ databases">
        <authorList>
            <person name="Allen C."/>
            <person name="Tagirdzhanova G."/>
        </authorList>
    </citation>
    <scope>NUCLEOTIDE SEQUENCE [LARGE SCALE GENOMIC DNA]</scope>
</reference>
<dbReference type="EMBL" id="CAWUHB010000013">
    <property type="protein sequence ID" value="CAK7217380.1"/>
    <property type="molecule type" value="Genomic_DNA"/>
</dbReference>
<evidence type="ECO:0000313" key="1">
    <source>
        <dbReference type="EMBL" id="CAK7217380.1"/>
    </source>
</evidence>
<name>A0ABP0BD18_9PEZI</name>
<proteinExistence type="predicted"/>
<keyword evidence="2" id="KW-1185">Reference proteome</keyword>
<gene>
    <name evidence="1" type="ORF">SCUCBS95973_003129</name>
</gene>
<accession>A0ABP0BD18</accession>
<organism evidence="1 2">
    <name type="scientific">Sporothrix curviconia</name>
    <dbReference type="NCBI Taxonomy" id="1260050"/>
    <lineage>
        <taxon>Eukaryota</taxon>
        <taxon>Fungi</taxon>
        <taxon>Dikarya</taxon>
        <taxon>Ascomycota</taxon>
        <taxon>Pezizomycotina</taxon>
        <taxon>Sordariomycetes</taxon>
        <taxon>Sordariomycetidae</taxon>
        <taxon>Ophiostomatales</taxon>
        <taxon>Ophiostomataceae</taxon>
        <taxon>Sporothrix</taxon>
    </lineage>
</organism>
<dbReference type="Proteomes" id="UP001642405">
    <property type="component" value="Unassembled WGS sequence"/>
</dbReference>
<evidence type="ECO:0000313" key="2">
    <source>
        <dbReference type="Proteomes" id="UP001642405"/>
    </source>
</evidence>